<dbReference type="EMBL" id="DPIY01000006">
    <property type="protein sequence ID" value="HCT57109.1"/>
    <property type="molecule type" value="Genomic_DNA"/>
</dbReference>
<dbReference type="Proteomes" id="UP000264071">
    <property type="component" value="Unassembled WGS sequence"/>
</dbReference>
<proteinExistence type="predicted"/>
<gene>
    <name evidence="1" type="ORF">DGD08_07825</name>
</gene>
<dbReference type="AlphaFoldDB" id="A0A3D4V7I9"/>
<dbReference type="InterPro" id="IPR026406">
    <property type="entry name" value="Ver/Plancto_CHP"/>
</dbReference>
<sequence length="154" mass="18098">MERPLYGRPPLPILFFQIEPYSREQDRVTELAFRDGIMDQIRLREQRFDERAYLFVLSSLEHCQGRLTERRHISGPELAHACRDLALQRFGVMARLVLEHWGVRTTRDIGDIVFTLVELGLLISQAQDSRDDFLGVFDFAESFEREYPWSTAHV</sequence>
<comment type="caution">
    <text evidence="1">The sequence shown here is derived from an EMBL/GenBank/DDBJ whole genome shotgun (WGS) entry which is preliminary data.</text>
</comment>
<name>A0A3D4V7I9_9BACT</name>
<dbReference type="NCBIfam" id="TIGR04138">
    <property type="entry name" value="Plancto_Ver_chp"/>
    <property type="match status" value="1"/>
</dbReference>
<reference evidence="1 2" key="1">
    <citation type="journal article" date="2018" name="Nat. Biotechnol.">
        <title>A standardized bacterial taxonomy based on genome phylogeny substantially revises the tree of life.</title>
        <authorList>
            <person name="Parks D.H."/>
            <person name="Chuvochina M."/>
            <person name="Waite D.W."/>
            <person name="Rinke C."/>
            <person name="Skarshewski A."/>
            <person name="Chaumeil P.A."/>
            <person name="Hugenholtz P."/>
        </authorList>
    </citation>
    <scope>NUCLEOTIDE SEQUENCE [LARGE SCALE GENOMIC DNA]</scope>
    <source>
        <strain evidence="1">UBA8844</strain>
    </source>
</reference>
<evidence type="ECO:0000313" key="2">
    <source>
        <dbReference type="Proteomes" id="UP000264071"/>
    </source>
</evidence>
<organism evidence="1 2">
    <name type="scientific">Gemmatimonas aurantiaca</name>
    <dbReference type="NCBI Taxonomy" id="173480"/>
    <lineage>
        <taxon>Bacteria</taxon>
        <taxon>Pseudomonadati</taxon>
        <taxon>Gemmatimonadota</taxon>
        <taxon>Gemmatimonadia</taxon>
        <taxon>Gemmatimonadales</taxon>
        <taxon>Gemmatimonadaceae</taxon>
        <taxon>Gemmatimonas</taxon>
    </lineage>
</organism>
<protein>
    <submittedName>
        <fullName evidence="1">Uncharacterized protein</fullName>
    </submittedName>
</protein>
<evidence type="ECO:0000313" key="1">
    <source>
        <dbReference type="EMBL" id="HCT57109.1"/>
    </source>
</evidence>
<accession>A0A3D4V7I9</accession>